<evidence type="ECO:0000313" key="3">
    <source>
        <dbReference type="Proteomes" id="UP001611383"/>
    </source>
</evidence>
<dbReference type="Proteomes" id="UP001611383">
    <property type="component" value="Chromosome"/>
</dbReference>
<evidence type="ECO:0000313" key="2">
    <source>
        <dbReference type="EMBL" id="WNG51302.1"/>
    </source>
</evidence>
<dbReference type="Gene3D" id="2.40.160.20">
    <property type="match status" value="1"/>
</dbReference>
<evidence type="ECO:0008006" key="4">
    <source>
        <dbReference type="Google" id="ProtNLM"/>
    </source>
</evidence>
<keyword evidence="3" id="KW-1185">Reference proteome</keyword>
<evidence type="ECO:0000256" key="1">
    <source>
        <dbReference type="SAM" id="SignalP"/>
    </source>
</evidence>
<gene>
    <name evidence="2" type="ORF">F0U60_49615</name>
</gene>
<protein>
    <recommendedName>
        <fullName evidence="4">Outer membrane protein beta-barrel domain-containing protein</fullName>
    </recommendedName>
</protein>
<feature type="signal peptide" evidence="1">
    <location>
        <begin position="1"/>
        <end position="20"/>
    </location>
</feature>
<feature type="chain" id="PRO_5045466697" description="Outer membrane protein beta-barrel domain-containing protein" evidence="1">
    <location>
        <begin position="21"/>
        <end position="195"/>
    </location>
</feature>
<reference evidence="2 3" key="1">
    <citation type="submission" date="2019-08" db="EMBL/GenBank/DDBJ databases">
        <title>Archangium and Cystobacter genomes.</title>
        <authorList>
            <person name="Chen I.-C.K."/>
            <person name="Wielgoss S."/>
        </authorList>
    </citation>
    <scope>NUCLEOTIDE SEQUENCE [LARGE SCALE GENOMIC DNA]</scope>
    <source>
        <strain evidence="2 3">Cbm 6</strain>
    </source>
</reference>
<name>A0ABY9X7D4_9BACT</name>
<dbReference type="RefSeq" id="WP_395811413.1">
    <property type="nucleotide sequence ID" value="NZ_CP043494.1"/>
</dbReference>
<dbReference type="EMBL" id="CP043494">
    <property type="protein sequence ID" value="WNG51302.1"/>
    <property type="molecule type" value="Genomic_DNA"/>
</dbReference>
<keyword evidence="1" id="KW-0732">Signal</keyword>
<organism evidence="2 3">
    <name type="scientific">Archangium minus</name>
    <dbReference type="NCBI Taxonomy" id="83450"/>
    <lineage>
        <taxon>Bacteria</taxon>
        <taxon>Pseudomonadati</taxon>
        <taxon>Myxococcota</taxon>
        <taxon>Myxococcia</taxon>
        <taxon>Myxococcales</taxon>
        <taxon>Cystobacterineae</taxon>
        <taxon>Archangiaceae</taxon>
        <taxon>Archangium</taxon>
    </lineage>
</organism>
<sequence length="195" mass="21036">MRRVASLGSLVVALWSGTSAAGGWRGYAAASTGFIIDHTSGIRAMGGGLQAYLGVETPFGLSLGVVGEGAETWSARSVQEQQLQLDYRSLGLELRLRFLRDSGVNPWVGLRVAQSRSTPLTLPAEQEGSPRRMLHDGLSTALRLGVDAWFGDHLGLTVSTAWQWCDVRVDSIESDTLEKCAEPLHSILLGPTLRF</sequence>
<proteinExistence type="predicted"/>
<accession>A0ABY9X7D4</accession>